<dbReference type="Proteomes" id="UP000199520">
    <property type="component" value="Unassembled WGS sequence"/>
</dbReference>
<gene>
    <name evidence="1" type="ORF">SAMN04490355_106613</name>
</gene>
<accession>A0A1I4PKR0</accession>
<evidence type="ECO:0000313" key="2">
    <source>
        <dbReference type="Proteomes" id="UP000199520"/>
    </source>
</evidence>
<keyword evidence="2" id="KW-1185">Reference proteome</keyword>
<proteinExistence type="predicted"/>
<name>A0A1I4PKR0_9FIRM</name>
<protein>
    <submittedName>
        <fullName evidence="1">Uncharacterized protein</fullName>
    </submittedName>
</protein>
<evidence type="ECO:0000313" key="1">
    <source>
        <dbReference type="EMBL" id="SFM28328.1"/>
    </source>
</evidence>
<reference evidence="2" key="1">
    <citation type="submission" date="2016-10" db="EMBL/GenBank/DDBJ databases">
        <authorList>
            <person name="Varghese N."/>
            <person name="Submissions S."/>
        </authorList>
    </citation>
    <scope>NUCLEOTIDE SEQUENCE [LARGE SCALE GENOMIC DNA]</scope>
    <source>
        <strain evidence="2">DSM 13327</strain>
    </source>
</reference>
<organism evidence="1 2">
    <name type="scientific">Pelosinus propionicus DSM 13327</name>
    <dbReference type="NCBI Taxonomy" id="1123291"/>
    <lineage>
        <taxon>Bacteria</taxon>
        <taxon>Bacillati</taxon>
        <taxon>Bacillota</taxon>
        <taxon>Negativicutes</taxon>
        <taxon>Selenomonadales</taxon>
        <taxon>Sporomusaceae</taxon>
        <taxon>Pelosinus</taxon>
    </lineage>
</organism>
<dbReference type="AlphaFoldDB" id="A0A1I4PKR0"/>
<dbReference type="EMBL" id="FOTS01000066">
    <property type="protein sequence ID" value="SFM28328.1"/>
    <property type="molecule type" value="Genomic_DNA"/>
</dbReference>
<sequence>MFKEIEWKDIPDLTEEELLRELELEEIIAEYEEELDHE</sequence>